<keyword evidence="13" id="KW-1003">Cell membrane</keyword>
<dbReference type="HAMAP" id="MF_01398">
    <property type="entry name" value="ATP_synth_b_bprime"/>
    <property type="match status" value="1"/>
</dbReference>
<evidence type="ECO:0000256" key="13">
    <source>
        <dbReference type="HAMAP-Rule" id="MF_01398"/>
    </source>
</evidence>
<sequence>MPQIAQIAETYASQIFWMLVTFGFVFFVIGRGMVPKVQGTADARDAKITGDLDAAKAAFARADEIEADYRARDAENRAATQATLARAKSEAAKLSEGQLAAADAEIANRIGAAEARIQAASQAALAEIETVAADAARDMVARISGVQASEEAARNAVKAALVHG</sequence>
<reference evidence="15" key="1">
    <citation type="submission" date="2014-08" db="EMBL/GenBank/DDBJ databases">
        <title>Draft genome sequences of Sphingobium herbicidovorans.</title>
        <authorList>
            <person name="Gan H.M."/>
            <person name="Gan H.Y."/>
            <person name="Savka M.A."/>
        </authorList>
    </citation>
    <scope>NUCLEOTIDE SEQUENCE [LARGE SCALE GENOMIC DNA]</scope>
    <source>
        <strain evidence="15">NBRC 16415</strain>
    </source>
</reference>
<comment type="subunit">
    <text evidence="13">F-type ATPases have 2 components, F(1) - the catalytic core - and F(0) - the membrane proton channel. F(1) has five subunits: alpha(3), beta(3), gamma(1), delta(1), epsilon(1). F(0) has three main subunits: a(1), b(2) and c(10-14). The alpha and beta chains form an alternating ring which encloses part of the gamma chain. F(1) is attached to F(0) by a central stalk formed by the gamma and epsilon chains, while a peripheral stalk is formed by the delta and b chains.</text>
</comment>
<evidence type="ECO:0000256" key="1">
    <source>
        <dbReference type="ARBA" id="ARBA00005513"/>
    </source>
</evidence>
<dbReference type="Pfam" id="PF00430">
    <property type="entry name" value="ATP-synt_B"/>
    <property type="match status" value="1"/>
</dbReference>
<dbReference type="GO" id="GO:0045259">
    <property type="term" value="C:proton-transporting ATP synthase complex"/>
    <property type="evidence" value="ECO:0007669"/>
    <property type="project" value="UniProtKB-KW"/>
</dbReference>
<proteinExistence type="inferred from homology"/>
<evidence type="ECO:0000256" key="9">
    <source>
        <dbReference type="ARBA" id="ARBA00023310"/>
    </source>
</evidence>
<comment type="subcellular location">
    <subcellularLocation>
        <location evidence="13">Cell membrane</location>
        <topology evidence="13">Single-pass membrane protein</topology>
    </subcellularLocation>
    <subcellularLocation>
        <location evidence="12">Endomembrane system</location>
        <topology evidence="12">Single-pass membrane protein</topology>
    </subcellularLocation>
</comment>
<gene>
    <name evidence="15" type="primary">atpF_1</name>
    <name evidence="13" type="synonym">atpF</name>
    <name evidence="15" type="ORF">BV98_002438</name>
</gene>
<dbReference type="InterPro" id="IPR050059">
    <property type="entry name" value="ATP_synthase_B_chain"/>
</dbReference>
<keyword evidence="3 13" id="KW-0138">CF(0)</keyword>
<keyword evidence="9 13" id="KW-0066">ATP synthesis</keyword>
<evidence type="ECO:0000256" key="3">
    <source>
        <dbReference type="ARBA" id="ARBA00022547"/>
    </source>
</evidence>
<dbReference type="EMBL" id="JFZA02000023">
    <property type="protein sequence ID" value="KFG89631.1"/>
    <property type="molecule type" value="Genomic_DNA"/>
</dbReference>
<dbReference type="STRING" id="76947.GCA_002080435_02881"/>
<dbReference type="PANTHER" id="PTHR33445">
    <property type="entry name" value="ATP SYNTHASE SUBUNIT B', CHLOROPLASTIC"/>
    <property type="match status" value="1"/>
</dbReference>
<dbReference type="OrthoDB" id="9805716at2"/>
<dbReference type="CDD" id="cd06503">
    <property type="entry name" value="ATP-synt_Fo_b"/>
    <property type="match status" value="1"/>
</dbReference>
<dbReference type="Proteomes" id="UP000024284">
    <property type="component" value="Unassembled WGS sequence"/>
</dbReference>
<keyword evidence="2 13" id="KW-0813">Transport</keyword>
<dbReference type="eggNOG" id="COG0711">
    <property type="taxonomic scope" value="Bacteria"/>
</dbReference>
<feature type="transmembrane region" description="Helical" evidence="13">
    <location>
        <begin position="15"/>
        <end position="34"/>
    </location>
</feature>
<dbReference type="InterPro" id="IPR002146">
    <property type="entry name" value="ATP_synth_b/b'su_bac/chlpt"/>
</dbReference>
<dbReference type="GO" id="GO:0046933">
    <property type="term" value="F:proton-transporting ATP synthase activity, rotational mechanism"/>
    <property type="evidence" value="ECO:0007669"/>
    <property type="project" value="UniProtKB-UniRule"/>
</dbReference>
<comment type="function">
    <text evidence="11">Component of the F(0) channel, it forms part of the peripheral stalk, linking F(1) to F(0). The b'-subunit is a diverged and duplicated form of b found in plants and photosynthetic bacteria.</text>
</comment>
<keyword evidence="7 13" id="KW-0406">Ion transport</keyword>
<dbReference type="GO" id="GO:0012505">
    <property type="term" value="C:endomembrane system"/>
    <property type="evidence" value="ECO:0007669"/>
    <property type="project" value="UniProtKB-SubCell"/>
</dbReference>
<dbReference type="RefSeq" id="WP_037466386.1">
    <property type="nucleotide sequence ID" value="NZ_BCZD01000008.1"/>
</dbReference>
<protein>
    <recommendedName>
        <fullName evidence="13">ATP synthase subunit b</fullName>
    </recommendedName>
    <alternativeName>
        <fullName evidence="13">ATP synthase F(0) sector subunit b</fullName>
    </alternativeName>
    <alternativeName>
        <fullName evidence="13">ATPase subunit I</fullName>
    </alternativeName>
    <alternativeName>
        <fullName evidence="13">F-type ATPase subunit b</fullName>
        <shortName evidence="13">F-ATPase subunit b</shortName>
    </alternativeName>
</protein>
<evidence type="ECO:0000256" key="7">
    <source>
        <dbReference type="ARBA" id="ARBA00023065"/>
    </source>
</evidence>
<organism evidence="15 16">
    <name type="scientific">Sphingobium herbicidovorans (strain ATCC 700291 / DSM 11019 / CCUG 56400 / KCTC 2939 / LMG 18315 / NBRC 16415 / MH)</name>
    <name type="common">Sphingomonas herbicidovorans</name>
    <dbReference type="NCBI Taxonomy" id="1219045"/>
    <lineage>
        <taxon>Bacteria</taxon>
        <taxon>Pseudomonadati</taxon>
        <taxon>Pseudomonadota</taxon>
        <taxon>Alphaproteobacteria</taxon>
        <taxon>Sphingomonadales</taxon>
        <taxon>Sphingomonadaceae</taxon>
        <taxon>Sphingobium</taxon>
    </lineage>
</organism>
<keyword evidence="8 13" id="KW-0472">Membrane</keyword>
<evidence type="ECO:0000256" key="8">
    <source>
        <dbReference type="ARBA" id="ARBA00023136"/>
    </source>
</evidence>
<accession>A0A086P8B3</accession>
<comment type="function">
    <text evidence="10 13">F(1)F(0) ATP synthase produces ATP from ADP in the presence of a proton or sodium gradient. F-type ATPases consist of two structural domains, F(1) containing the extramembraneous catalytic core and F(0) containing the membrane proton channel, linked together by a central stalk and a peripheral stalk. During catalysis, ATP synthesis in the catalytic domain of F(1) is coupled via a rotary mechanism of the central stalk subunits to proton translocation.</text>
</comment>
<evidence type="ECO:0000256" key="11">
    <source>
        <dbReference type="ARBA" id="ARBA00025614"/>
    </source>
</evidence>
<evidence type="ECO:0000256" key="4">
    <source>
        <dbReference type="ARBA" id="ARBA00022692"/>
    </source>
</evidence>
<dbReference type="GO" id="GO:0046961">
    <property type="term" value="F:proton-transporting ATPase activity, rotational mechanism"/>
    <property type="evidence" value="ECO:0007669"/>
    <property type="project" value="TreeGrafter"/>
</dbReference>
<evidence type="ECO:0000313" key="16">
    <source>
        <dbReference type="Proteomes" id="UP000024284"/>
    </source>
</evidence>
<dbReference type="GO" id="GO:0005886">
    <property type="term" value="C:plasma membrane"/>
    <property type="evidence" value="ECO:0007669"/>
    <property type="project" value="UniProtKB-SubCell"/>
</dbReference>
<name>A0A086P8B3_SPHHM</name>
<keyword evidence="4 13" id="KW-0812">Transmembrane</keyword>
<dbReference type="PANTHER" id="PTHR33445:SF1">
    <property type="entry name" value="ATP SYNTHASE SUBUNIT B"/>
    <property type="match status" value="1"/>
</dbReference>
<evidence type="ECO:0000256" key="2">
    <source>
        <dbReference type="ARBA" id="ARBA00022448"/>
    </source>
</evidence>
<evidence type="ECO:0000256" key="10">
    <source>
        <dbReference type="ARBA" id="ARBA00025198"/>
    </source>
</evidence>
<keyword evidence="6 13" id="KW-1133">Transmembrane helix</keyword>
<keyword evidence="16" id="KW-1185">Reference proteome</keyword>
<evidence type="ECO:0000256" key="12">
    <source>
        <dbReference type="ARBA" id="ARBA00037847"/>
    </source>
</evidence>
<evidence type="ECO:0000256" key="14">
    <source>
        <dbReference type="RuleBase" id="RU003848"/>
    </source>
</evidence>
<keyword evidence="5 13" id="KW-0375">Hydrogen ion transport</keyword>
<evidence type="ECO:0000256" key="6">
    <source>
        <dbReference type="ARBA" id="ARBA00022989"/>
    </source>
</evidence>
<dbReference type="AlphaFoldDB" id="A0A086P8B3"/>
<dbReference type="PATRIC" id="fig|1219045.3.peg.2472"/>
<evidence type="ECO:0000256" key="5">
    <source>
        <dbReference type="ARBA" id="ARBA00022781"/>
    </source>
</evidence>
<evidence type="ECO:0000313" key="15">
    <source>
        <dbReference type="EMBL" id="KFG89631.1"/>
    </source>
</evidence>
<comment type="caution">
    <text evidence="15">The sequence shown here is derived from an EMBL/GenBank/DDBJ whole genome shotgun (WGS) entry which is preliminary data.</text>
</comment>
<comment type="similarity">
    <text evidence="1 13 14">Belongs to the ATPase B chain family.</text>
</comment>